<dbReference type="Gene3D" id="2.40.50.40">
    <property type="match status" value="1"/>
</dbReference>
<dbReference type="InterPro" id="IPR001811">
    <property type="entry name" value="Chemokine_IL8-like_dom"/>
</dbReference>
<dbReference type="Proteomes" id="UP001108240">
    <property type="component" value="Unplaced"/>
</dbReference>
<dbReference type="AlphaFoldDB" id="A0A9J8C112"/>
<protein>
    <recommendedName>
        <fullName evidence="5">Chemokine interleukin-8-like domain-containing protein</fullName>
    </recommendedName>
</protein>
<evidence type="ECO:0000313" key="6">
    <source>
        <dbReference type="Ensembl" id="ENSCCRP00000159060.1"/>
    </source>
</evidence>
<organism evidence="6 7">
    <name type="scientific">Cyprinus carpio carpio</name>
    <dbReference type="NCBI Taxonomy" id="630221"/>
    <lineage>
        <taxon>Eukaryota</taxon>
        <taxon>Metazoa</taxon>
        <taxon>Chordata</taxon>
        <taxon>Craniata</taxon>
        <taxon>Vertebrata</taxon>
        <taxon>Euteleostomi</taxon>
        <taxon>Actinopterygii</taxon>
        <taxon>Neopterygii</taxon>
        <taxon>Teleostei</taxon>
        <taxon>Ostariophysi</taxon>
        <taxon>Cypriniformes</taxon>
        <taxon>Cyprinidae</taxon>
        <taxon>Cyprininae</taxon>
        <taxon>Cyprinus</taxon>
    </lineage>
</organism>
<feature type="domain" description="Chemokine interleukin-8-like" evidence="5">
    <location>
        <begin position="106"/>
        <end position="163"/>
    </location>
</feature>
<dbReference type="InterPro" id="IPR039809">
    <property type="entry name" value="Chemokine_b/g/d"/>
</dbReference>
<dbReference type="GO" id="GO:0008009">
    <property type="term" value="F:chemokine activity"/>
    <property type="evidence" value="ECO:0007669"/>
    <property type="project" value="InterPro"/>
</dbReference>
<dbReference type="PANTHER" id="PTHR12015:SF193">
    <property type="entry name" value="STROMAL CELL-DERIVED FACTOR 1"/>
    <property type="match status" value="1"/>
</dbReference>
<dbReference type="InterPro" id="IPR036048">
    <property type="entry name" value="Interleukin_8-like_sf"/>
</dbReference>
<reference evidence="6" key="1">
    <citation type="submission" date="2025-08" db="UniProtKB">
        <authorList>
            <consortium name="Ensembl"/>
        </authorList>
    </citation>
    <scope>IDENTIFICATION</scope>
</reference>
<keyword evidence="7" id="KW-1185">Reference proteome</keyword>
<proteinExistence type="predicted"/>
<keyword evidence="4" id="KW-1015">Disulfide bond</keyword>
<keyword evidence="2" id="KW-0202">Cytokine</keyword>
<evidence type="ECO:0000256" key="4">
    <source>
        <dbReference type="ARBA" id="ARBA00023157"/>
    </source>
</evidence>
<evidence type="ECO:0000313" key="7">
    <source>
        <dbReference type="Proteomes" id="UP001108240"/>
    </source>
</evidence>
<dbReference type="SMART" id="SM00199">
    <property type="entry name" value="SCY"/>
    <property type="match status" value="1"/>
</dbReference>
<accession>A0A9J8C112</accession>
<dbReference type="GO" id="GO:0005615">
    <property type="term" value="C:extracellular space"/>
    <property type="evidence" value="ECO:0007669"/>
    <property type="project" value="UniProtKB-KW"/>
</dbReference>
<evidence type="ECO:0000259" key="5">
    <source>
        <dbReference type="SMART" id="SM00199"/>
    </source>
</evidence>
<dbReference type="Pfam" id="PF00048">
    <property type="entry name" value="IL8"/>
    <property type="match status" value="1"/>
</dbReference>
<dbReference type="GeneTree" id="ENSGT00990000206020"/>
<name>A0A9J8C112_CYPCA</name>
<dbReference type="PANTHER" id="PTHR12015">
    <property type="entry name" value="SMALL INDUCIBLE CYTOKINE A"/>
    <property type="match status" value="1"/>
</dbReference>
<dbReference type="GO" id="GO:0006955">
    <property type="term" value="P:immune response"/>
    <property type="evidence" value="ECO:0007669"/>
    <property type="project" value="InterPro"/>
</dbReference>
<sequence length="165" mass="18512">MQISIANVILCVGFEEEEGGCSVCPYQNTDLSFYLASRPKKKNKKNNLKMWCRLGLSQTSATAHYQNLKIIFRAETMRASSLCLVFGLVLLMAWTSEAQPHASVVPKRCCFNFIDFQIPNKKIVSALKTSSRCPSPGIVVTTTKKELCVKPDKAWIKTYMKNHAS</sequence>
<reference evidence="6" key="2">
    <citation type="submission" date="2025-09" db="UniProtKB">
        <authorList>
            <consortium name="Ensembl"/>
        </authorList>
    </citation>
    <scope>IDENTIFICATION</scope>
</reference>
<dbReference type="SUPFAM" id="SSF54117">
    <property type="entry name" value="Interleukin 8-like chemokines"/>
    <property type="match status" value="1"/>
</dbReference>
<dbReference type="Ensembl" id="ENSCCRT00000141821.1">
    <property type="protein sequence ID" value="ENSCCRP00000159060.1"/>
    <property type="gene ID" value="ENSCCRG00000060868.1"/>
</dbReference>
<evidence type="ECO:0000256" key="3">
    <source>
        <dbReference type="ARBA" id="ARBA00022729"/>
    </source>
</evidence>
<evidence type="ECO:0000256" key="2">
    <source>
        <dbReference type="ARBA" id="ARBA00022514"/>
    </source>
</evidence>
<evidence type="ECO:0000256" key="1">
    <source>
        <dbReference type="ARBA" id="ARBA00022500"/>
    </source>
</evidence>
<keyword evidence="3" id="KW-0732">Signal</keyword>
<keyword evidence="1" id="KW-0145">Chemotaxis</keyword>